<keyword evidence="2" id="KW-1185">Reference proteome</keyword>
<organism evidence="1 2">
    <name type="scientific">Duncaniella freteri</name>
    <dbReference type="NCBI Taxonomy" id="2530391"/>
    <lineage>
        <taxon>Bacteria</taxon>
        <taxon>Pseudomonadati</taxon>
        <taxon>Bacteroidota</taxon>
        <taxon>Bacteroidia</taxon>
        <taxon>Bacteroidales</taxon>
        <taxon>Muribaculaceae</taxon>
        <taxon>Duncaniella</taxon>
    </lineage>
</organism>
<gene>
    <name evidence="1" type="ORF">EZ315_08695</name>
</gene>
<accession>A0A4Z0VBA4</accession>
<dbReference type="EMBL" id="SJSA01000001">
    <property type="protein sequence ID" value="TGG40733.1"/>
    <property type="molecule type" value="Genomic_DNA"/>
</dbReference>
<proteinExistence type="predicted"/>
<reference evidence="1 2" key="1">
    <citation type="submission" date="2019-02" db="EMBL/GenBank/DDBJ databases">
        <title>Isolation and identification of novel species under the genus Muribaculum.</title>
        <authorList>
            <person name="Miyake S."/>
            <person name="Ding Y."/>
            <person name="Low A."/>
            <person name="Soh M."/>
            <person name="Seedorf H."/>
        </authorList>
    </citation>
    <scope>NUCLEOTIDE SEQUENCE [LARGE SCALE GENOMIC DNA]</scope>
    <source>
        <strain evidence="1 2">TLL-A3</strain>
    </source>
</reference>
<dbReference type="GeneID" id="82149866"/>
<comment type="caution">
    <text evidence="1">The sequence shown here is derived from an EMBL/GenBank/DDBJ whole genome shotgun (WGS) entry which is preliminary data.</text>
</comment>
<evidence type="ECO:0000313" key="1">
    <source>
        <dbReference type="EMBL" id="TGG40733.1"/>
    </source>
</evidence>
<dbReference type="RefSeq" id="WP_135471709.1">
    <property type="nucleotide sequence ID" value="NZ_SJSA01000001.1"/>
</dbReference>
<name>A0A4Z0VBA4_9BACT</name>
<protein>
    <submittedName>
        <fullName evidence="1">Uncharacterized protein</fullName>
    </submittedName>
</protein>
<evidence type="ECO:0000313" key="2">
    <source>
        <dbReference type="Proteomes" id="UP000297635"/>
    </source>
</evidence>
<dbReference type="AlphaFoldDB" id="A0A4Z0VBA4"/>
<dbReference type="Proteomes" id="UP000297635">
    <property type="component" value="Unassembled WGS sequence"/>
</dbReference>
<sequence>MKLTVYDKGNSHPAMTYKGKRVVTVNRDGTIYLSKVLTLELGLKPGDRVCVANDEEKPKDWYLFRTDDEQGFTIWNDARCGRFSNSYIAGMILDAAKVERCAGFMVDKDPVENGGMKCYRIILTNPIPKGLRAIRDKVV</sequence>